<protein>
    <recommendedName>
        <fullName evidence="3">DinB family protein</fullName>
    </recommendedName>
</protein>
<dbReference type="EMBL" id="JABFRW010000135">
    <property type="protein sequence ID" value="NOT34645.1"/>
    <property type="molecule type" value="Genomic_DNA"/>
</dbReference>
<name>A0A849SRI8_UNCEI</name>
<proteinExistence type="predicted"/>
<dbReference type="AlphaFoldDB" id="A0A849SRI8"/>
<evidence type="ECO:0000313" key="1">
    <source>
        <dbReference type="EMBL" id="NOT34645.1"/>
    </source>
</evidence>
<evidence type="ECO:0008006" key="3">
    <source>
        <dbReference type="Google" id="ProtNLM"/>
    </source>
</evidence>
<comment type="caution">
    <text evidence="1">The sequence shown here is derived from an EMBL/GenBank/DDBJ whole genome shotgun (WGS) entry which is preliminary data.</text>
</comment>
<evidence type="ECO:0000313" key="2">
    <source>
        <dbReference type="Proteomes" id="UP000580839"/>
    </source>
</evidence>
<gene>
    <name evidence="1" type="ORF">HOP12_10820</name>
</gene>
<dbReference type="Proteomes" id="UP000580839">
    <property type="component" value="Unassembled WGS sequence"/>
</dbReference>
<sequence>MSTRIGVVEGGMRVPLKGENFELLASDFEAAFDELLRVADDDTSQWTRGRPGKWTLGQHVDHVRVALGHGLR</sequence>
<accession>A0A849SRI8</accession>
<reference evidence="1 2" key="1">
    <citation type="submission" date="2020-04" db="EMBL/GenBank/DDBJ databases">
        <title>Metagenomic profiling of ammonia- and methane-oxidizing microorganisms in a Dutch drinking water treatment plant.</title>
        <authorList>
            <person name="Poghosyan L."/>
            <person name="Leucker S."/>
        </authorList>
    </citation>
    <scope>NUCLEOTIDE SEQUENCE [LARGE SCALE GENOMIC DNA]</scope>
    <source>
        <strain evidence="1">S-RSF-IL-03</strain>
    </source>
</reference>
<organism evidence="1 2">
    <name type="scientific">Eiseniibacteriota bacterium</name>
    <dbReference type="NCBI Taxonomy" id="2212470"/>
    <lineage>
        <taxon>Bacteria</taxon>
        <taxon>Candidatus Eiseniibacteriota</taxon>
    </lineage>
</organism>